<dbReference type="PROSITE" id="PS50041">
    <property type="entry name" value="C_TYPE_LECTIN_2"/>
    <property type="match status" value="1"/>
</dbReference>
<organism evidence="2 3">
    <name type="scientific">Folsomia candida</name>
    <name type="common">Springtail</name>
    <dbReference type="NCBI Taxonomy" id="158441"/>
    <lineage>
        <taxon>Eukaryota</taxon>
        <taxon>Metazoa</taxon>
        <taxon>Ecdysozoa</taxon>
        <taxon>Arthropoda</taxon>
        <taxon>Hexapoda</taxon>
        <taxon>Collembola</taxon>
        <taxon>Entomobryomorpha</taxon>
        <taxon>Isotomoidea</taxon>
        <taxon>Isotomidae</taxon>
        <taxon>Proisotominae</taxon>
        <taxon>Folsomia</taxon>
    </lineage>
</organism>
<dbReference type="InterPro" id="IPR016187">
    <property type="entry name" value="CTDL_fold"/>
</dbReference>
<name>A0A226DAW6_FOLCA</name>
<dbReference type="AlphaFoldDB" id="A0A226DAW6"/>
<evidence type="ECO:0000313" key="3">
    <source>
        <dbReference type="Proteomes" id="UP000198287"/>
    </source>
</evidence>
<dbReference type="Gene3D" id="3.10.100.10">
    <property type="entry name" value="Mannose-Binding Protein A, subunit A"/>
    <property type="match status" value="1"/>
</dbReference>
<evidence type="ECO:0000259" key="1">
    <source>
        <dbReference type="PROSITE" id="PS50041"/>
    </source>
</evidence>
<dbReference type="InterPro" id="IPR001304">
    <property type="entry name" value="C-type_lectin-like"/>
</dbReference>
<dbReference type="InterPro" id="IPR050111">
    <property type="entry name" value="C-type_lectin/snaclec_domain"/>
</dbReference>
<dbReference type="PANTHER" id="PTHR22803">
    <property type="entry name" value="MANNOSE, PHOSPHOLIPASE, LECTIN RECEPTOR RELATED"/>
    <property type="match status" value="1"/>
</dbReference>
<dbReference type="OrthoDB" id="6340082at2759"/>
<dbReference type="EMBL" id="LNIX01000027">
    <property type="protein sequence ID" value="OXA41984.1"/>
    <property type="molecule type" value="Genomic_DNA"/>
</dbReference>
<protein>
    <submittedName>
        <fullName evidence="2">Macrophage mannose receptor 1</fullName>
    </submittedName>
</protein>
<feature type="domain" description="C-type lectin" evidence="1">
    <location>
        <begin position="31"/>
        <end position="158"/>
    </location>
</feature>
<reference evidence="2 3" key="1">
    <citation type="submission" date="2015-12" db="EMBL/GenBank/DDBJ databases">
        <title>The genome of Folsomia candida.</title>
        <authorList>
            <person name="Faddeeva A."/>
            <person name="Derks M.F."/>
            <person name="Anvar Y."/>
            <person name="Smit S."/>
            <person name="Van Straalen N."/>
            <person name="Roelofs D."/>
        </authorList>
    </citation>
    <scope>NUCLEOTIDE SEQUENCE [LARGE SCALE GENOMIC DNA]</scope>
    <source>
        <strain evidence="2 3">VU population</strain>
        <tissue evidence="2">Whole body</tissue>
    </source>
</reference>
<dbReference type="InterPro" id="IPR016186">
    <property type="entry name" value="C-type_lectin-like/link_sf"/>
</dbReference>
<keyword evidence="2" id="KW-0675">Receptor</keyword>
<dbReference type="SMART" id="SM00034">
    <property type="entry name" value="CLECT"/>
    <property type="match status" value="1"/>
</dbReference>
<keyword evidence="3" id="KW-1185">Reference proteome</keyword>
<accession>A0A226DAW6</accession>
<dbReference type="Proteomes" id="UP000198287">
    <property type="component" value="Unassembled WGS sequence"/>
</dbReference>
<dbReference type="Pfam" id="PF00059">
    <property type="entry name" value="Lectin_C"/>
    <property type="match status" value="1"/>
</dbReference>
<comment type="caution">
    <text evidence="2">The sequence shown here is derived from an EMBL/GenBank/DDBJ whole genome shotgun (WGS) entry which is preliminary data.</text>
</comment>
<gene>
    <name evidence="2" type="ORF">Fcan01_23203</name>
</gene>
<sequence>MSAINRTQSFVINFFEQVDAVSCGEGWTSFEDSKCFKFYDSFEERDAAVQICSENSARLLSIKSRQEQDFLKTWIFQDMVVQNSIWLDGNRSSSTNFVWADGDAMSFTNWDVGYPTNQTGDNGCMEMSPNATVVEVGASEDGKWKDVPCSKSNLIVCEKKPTLTAPELQNMVVQLRDNPVPLGFIYVQLPLHPSPQTLWPNLHWRNVSSSYAGLFFRAEGGTASAFGVIQSESSNRLGNLESSSSSIGDSTSITVPSKGWSEFVRTGYGLYPYVKYQGIRVQNTGNETFPRNMAMRIWERI</sequence>
<proteinExistence type="predicted"/>
<evidence type="ECO:0000313" key="2">
    <source>
        <dbReference type="EMBL" id="OXA41984.1"/>
    </source>
</evidence>
<dbReference type="SUPFAM" id="SSF56436">
    <property type="entry name" value="C-type lectin-like"/>
    <property type="match status" value="1"/>
</dbReference>
<dbReference type="CDD" id="cd00037">
    <property type="entry name" value="CLECT"/>
    <property type="match status" value="1"/>
</dbReference>